<dbReference type="GeneID" id="19143100"/>
<sequence length="86" mass="9363">LSPSPRRGQALSGMSREHVITRIFATSISSTRIPTTKEPAAEAAQEHLQEMGKMEGHHVRLRVPNAHMSGVACERKVGSKSAKCNE</sequence>
<accession>W6XWC3</accession>
<dbReference type="RefSeq" id="XP_007715615.1">
    <property type="nucleotide sequence ID" value="XM_007717425.1"/>
</dbReference>
<dbReference type="AlphaFoldDB" id="W6XWC3"/>
<evidence type="ECO:0000313" key="2">
    <source>
        <dbReference type="Proteomes" id="UP000053841"/>
    </source>
</evidence>
<name>W6XWC3_COCC2</name>
<evidence type="ECO:0000313" key="1">
    <source>
        <dbReference type="EMBL" id="EUC30068.1"/>
    </source>
</evidence>
<organism evidence="1 2">
    <name type="scientific">Cochliobolus carbonum (strain 26-R-13)</name>
    <name type="common">Maize leaf spot fungus</name>
    <name type="synonym">Bipolaris zeicola</name>
    <dbReference type="NCBI Taxonomy" id="930089"/>
    <lineage>
        <taxon>Eukaryota</taxon>
        <taxon>Fungi</taxon>
        <taxon>Dikarya</taxon>
        <taxon>Ascomycota</taxon>
        <taxon>Pezizomycotina</taxon>
        <taxon>Dothideomycetes</taxon>
        <taxon>Pleosporomycetidae</taxon>
        <taxon>Pleosporales</taxon>
        <taxon>Pleosporineae</taxon>
        <taxon>Pleosporaceae</taxon>
        <taxon>Bipolaris</taxon>
    </lineage>
</organism>
<dbReference type="KEGG" id="bze:COCCADRAFT_104863"/>
<reference evidence="1 2" key="1">
    <citation type="journal article" date="2013" name="PLoS Genet.">
        <title>Comparative genome structure, secondary metabolite, and effector coding capacity across Cochliobolus pathogens.</title>
        <authorList>
            <person name="Condon B.J."/>
            <person name="Leng Y."/>
            <person name="Wu D."/>
            <person name="Bushley K.E."/>
            <person name="Ohm R.A."/>
            <person name="Otillar R."/>
            <person name="Martin J."/>
            <person name="Schackwitz W."/>
            <person name="Grimwood J."/>
            <person name="MohdZainudin N."/>
            <person name="Xue C."/>
            <person name="Wang R."/>
            <person name="Manning V.A."/>
            <person name="Dhillon B."/>
            <person name="Tu Z.J."/>
            <person name="Steffenson B.J."/>
            <person name="Salamov A."/>
            <person name="Sun H."/>
            <person name="Lowry S."/>
            <person name="LaButti K."/>
            <person name="Han J."/>
            <person name="Copeland A."/>
            <person name="Lindquist E."/>
            <person name="Barry K."/>
            <person name="Schmutz J."/>
            <person name="Baker S.E."/>
            <person name="Ciuffetti L.M."/>
            <person name="Grigoriev I.V."/>
            <person name="Zhong S."/>
            <person name="Turgeon B.G."/>
        </authorList>
    </citation>
    <scope>NUCLEOTIDE SEQUENCE [LARGE SCALE GENOMIC DNA]</scope>
    <source>
        <strain evidence="1 2">26-R-13</strain>
    </source>
</reference>
<proteinExistence type="predicted"/>
<dbReference type="EMBL" id="KI964716">
    <property type="protein sequence ID" value="EUC30068.1"/>
    <property type="molecule type" value="Genomic_DNA"/>
</dbReference>
<feature type="non-terminal residue" evidence="1">
    <location>
        <position position="1"/>
    </location>
</feature>
<keyword evidence="2" id="KW-1185">Reference proteome</keyword>
<protein>
    <submittedName>
        <fullName evidence="1">Uncharacterized protein</fullName>
    </submittedName>
</protein>
<dbReference type="HOGENOM" id="CLU_2503797_0_0_1"/>
<gene>
    <name evidence="1" type="ORF">COCCADRAFT_104863</name>
</gene>
<dbReference type="Proteomes" id="UP000053841">
    <property type="component" value="Unassembled WGS sequence"/>
</dbReference>